<keyword evidence="2" id="KW-0255">Endonuclease</keyword>
<keyword evidence="2" id="KW-0540">Nuclease</keyword>
<keyword evidence="2" id="KW-0378">Hydrolase</keyword>
<dbReference type="Gene3D" id="3.90.1570.10">
    <property type="entry name" value="tt1808, chain A"/>
    <property type="match status" value="1"/>
</dbReference>
<comment type="caution">
    <text evidence="2">The sequence shown here is derived from an EMBL/GenBank/DDBJ whole genome shotgun (WGS) entry which is preliminary data.</text>
</comment>
<dbReference type="Pfam" id="PF05685">
    <property type="entry name" value="Uma2"/>
    <property type="match status" value="1"/>
</dbReference>
<gene>
    <name evidence="2" type="ORF">J8F10_36530</name>
</gene>
<dbReference type="PANTHER" id="PTHR35400:SF1">
    <property type="entry name" value="SLR1083 PROTEIN"/>
    <property type="match status" value="1"/>
</dbReference>
<dbReference type="CDD" id="cd06260">
    <property type="entry name" value="DUF820-like"/>
    <property type="match status" value="1"/>
</dbReference>
<evidence type="ECO:0000313" key="2">
    <source>
        <dbReference type="EMBL" id="MBP3960760.1"/>
    </source>
</evidence>
<proteinExistence type="predicted"/>
<evidence type="ECO:0000259" key="1">
    <source>
        <dbReference type="Pfam" id="PF05685"/>
    </source>
</evidence>
<dbReference type="GO" id="GO:0004519">
    <property type="term" value="F:endonuclease activity"/>
    <property type="evidence" value="ECO:0007669"/>
    <property type="project" value="UniProtKB-KW"/>
</dbReference>
<evidence type="ECO:0000313" key="3">
    <source>
        <dbReference type="Proteomes" id="UP000676565"/>
    </source>
</evidence>
<keyword evidence="3" id="KW-1185">Reference proteome</keyword>
<accession>A0ABS5C480</accession>
<dbReference type="PANTHER" id="PTHR35400">
    <property type="entry name" value="SLR1083 PROTEIN"/>
    <property type="match status" value="1"/>
</dbReference>
<dbReference type="InterPro" id="IPR012296">
    <property type="entry name" value="Nuclease_put_TT1808"/>
</dbReference>
<name>A0ABS5C480_9BACT</name>
<dbReference type="Proteomes" id="UP000676565">
    <property type="component" value="Unassembled WGS sequence"/>
</dbReference>
<dbReference type="EMBL" id="JAGKQQ010000002">
    <property type="protein sequence ID" value="MBP3960760.1"/>
    <property type="molecule type" value="Genomic_DNA"/>
</dbReference>
<feature type="domain" description="Putative restriction endonuclease" evidence="1">
    <location>
        <begin position="22"/>
        <end position="167"/>
    </location>
</feature>
<dbReference type="SUPFAM" id="SSF52980">
    <property type="entry name" value="Restriction endonuclease-like"/>
    <property type="match status" value="1"/>
</dbReference>
<reference evidence="2 3" key="1">
    <citation type="submission" date="2021-04" db="EMBL/GenBank/DDBJ databases">
        <authorList>
            <person name="Ivanova A."/>
        </authorList>
    </citation>
    <scope>NUCLEOTIDE SEQUENCE [LARGE SCALE GENOMIC DNA]</scope>
    <source>
        <strain evidence="2 3">G18</strain>
    </source>
</reference>
<sequence>MPANITTPVLTGPPRNLLWTVDQFHHLGDLGMFEGRRAMLINGVIVEEGPMNPPHRIALELSENALRGAFGAGWRVCNQMPLVLGQTTDPEPDLAVIAGSPRGASTHPTSAALVVEVSDSSLRYDTTEKMSLYAAGAIADYWVVDVSGRQLLVFRDPQPDSTQSHGHGYASRQVFGPNDAVAPLAAPHAPVRVADLVP</sequence>
<dbReference type="InterPro" id="IPR008538">
    <property type="entry name" value="Uma2"/>
</dbReference>
<protein>
    <submittedName>
        <fullName evidence="2">Uma2 family endonuclease</fullName>
    </submittedName>
</protein>
<dbReference type="InterPro" id="IPR011335">
    <property type="entry name" value="Restrct_endonuc-II-like"/>
</dbReference>
<organism evidence="2 3">
    <name type="scientific">Gemmata palustris</name>
    <dbReference type="NCBI Taxonomy" id="2822762"/>
    <lineage>
        <taxon>Bacteria</taxon>
        <taxon>Pseudomonadati</taxon>
        <taxon>Planctomycetota</taxon>
        <taxon>Planctomycetia</taxon>
        <taxon>Gemmatales</taxon>
        <taxon>Gemmataceae</taxon>
        <taxon>Gemmata</taxon>
    </lineage>
</organism>